<name>A0A430ABD0_9ENTE</name>
<gene>
    <name evidence="1" type="ORF">CBF31_00355</name>
</gene>
<dbReference type="CDD" id="cd12208">
    <property type="entry name" value="DIP1984-like"/>
    <property type="match status" value="1"/>
</dbReference>
<proteinExistence type="predicted"/>
<dbReference type="OrthoDB" id="3730241at2"/>
<dbReference type="NCBIfam" id="NF038048">
    <property type="entry name" value="DIP1984_fam"/>
    <property type="match status" value="1"/>
</dbReference>
<accession>A0A430ABD0</accession>
<keyword evidence="2" id="KW-1185">Reference proteome</keyword>
<evidence type="ECO:0000313" key="2">
    <source>
        <dbReference type="Proteomes" id="UP000287101"/>
    </source>
</evidence>
<evidence type="ECO:0000313" key="1">
    <source>
        <dbReference type="EMBL" id="RSU04506.1"/>
    </source>
</evidence>
<dbReference type="Gene3D" id="6.10.320.10">
    <property type="match status" value="1"/>
</dbReference>
<dbReference type="Pfam" id="PF20935">
    <property type="entry name" value="DUF6847"/>
    <property type="match status" value="1"/>
</dbReference>
<dbReference type="Proteomes" id="UP000287101">
    <property type="component" value="Unassembled WGS sequence"/>
</dbReference>
<comment type="caution">
    <text evidence="1">The sequence shown here is derived from an EMBL/GenBank/DDBJ whole genome shotgun (WGS) entry which is preliminary data.</text>
</comment>
<dbReference type="InterPro" id="IPR047741">
    <property type="entry name" value="DIP1984-like"/>
</dbReference>
<sequence>MKLAEGLLLRAEYQTKLENLQSRLLSNLKMQEGDIPNEDPSLLLNEMEETNKKLTDLVKMINNCNARETLSDGRTLSDALVDREALLKERRILANLVGRASEQDYRVSRAEIKMTVTLSVKELQSKIDVLSKEYRQLDTELQGKNWTVEL</sequence>
<protein>
    <recommendedName>
        <fullName evidence="3">Septicolysin</fullName>
    </recommendedName>
</protein>
<dbReference type="RefSeq" id="WP_126829834.1">
    <property type="nucleotide sequence ID" value="NZ_CBCRYB010000006.1"/>
</dbReference>
<dbReference type="AlphaFoldDB" id="A0A430ABD0"/>
<organism evidence="1 2">
    <name type="scientific">Vagococcus fessus</name>
    <dbReference type="NCBI Taxonomy" id="120370"/>
    <lineage>
        <taxon>Bacteria</taxon>
        <taxon>Bacillati</taxon>
        <taxon>Bacillota</taxon>
        <taxon>Bacilli</taxon>
        <taxon>Lactobacillales</taxon>
        <taxon>Enterococcaceae</taxon>
        <taxon>Vagococcus</taxon>
    </lineage>
</organism>
<evidence type="ECO:0008006" key="3">
    <source>
        <dbReference type="Google" id="ProtNLM"/>
    </source>
</evidence>
<dbReference type="EMBL" id="NGJY01000001">
    <property type="protein sequence ID" value="RSU04506.1"/>
    <property type="molecule type" value="Genomic_DNA"/>
</dbReference>
<reference evidence="1 2" key="1">
    <citation type="submission" date="2017-05" db="EMBL/GenBank/DDBJ databases">
        <title>Vagococcus spp. assemblies.</title>
        <authorList>
            <person name="Gulvik C.A."/>
        </authorList>
    </citation>
    <scope>NUCLEOTIDE SEQUENCE [LARGE SCALE GENOMIC DNA]</scope>
    <source>
        <strain evidence="1 2">CCUG 41755</strain>
    </source>
</reference>